<keyword evidence="1" id="KW-0812">Transmembrane</keyword>
<reference evidence="2 3" key="1">
    <citation type="submission" date="2024-05" db="EMBL/GenBank/DDBJ databases">
        <title>Three bacterial strains, DH-69, EH-24, and ECK-19 isolated from coastal sediments.</title>
        <authorList>
            <person name="Ye Y.-Q."/>
            <person name="Du Z.-J."/>
        </authorList>
    </citation>
    <scope>NUCLEOTIDE SEQUENCE [LARGE SCALE GENOMIC DNA]</scope>
    <source>
        <strain evidence="2 3">ECK-19</strain>
    </source>
</reference>
<keyword evidence="1" id="KW-1133">Transmembrane helix</keyword>
<name>A0ABV3Z3Q2_9PROT</name>
<organism evidence="2 3">
    <name type="scientific">Hyphococcus lacteus</name>
    <dbReference type="NCBI Taxonomy" id="3143536"/>
    <lineage>
        <taxon>Bacteria</taxon>
        <taxon>Pseudomonadati</taxon>
        <taxon>Pseudomonadota</taxon>
        <taxon>Alphaproteobacteria</taxon>
        <taxon>Parvularculales</taxon>
        <taxon>Parvularculaceae</taxon>
        <taxon>Hyphococcus</taxon>
    </lineage>
</organism>
<feature type="transmembrane region" description="Helical" evidence="1">
    <location>
        <begin position="6"/>
        <end position="26"/>
    </location>
</feature>
<gene>
    <name evidence="2" type="ORF">ABFZ84_07670</name>
</gene>
<evidence type="ECO:0000313" key="2">
    <source>
        <dbReference type="EMBL" id="MEX6633426.1"/>
    </source>
</evidence>
<protein>
    <submittedName>
        <fullName evidence="2">Uncharacterized protein</fullName>
    </submittedName>
</protein>
<proteinExistence type="predicted"/>
<accession>A0ABV3Z3Q2</accession>
<keyword evidence="1" id="KW-0472">Membrane</keyword>
<sequence length="74" mass="8109">MDSELVGFIAFLAGAVAILSGVLWLAKAKTGSRTDKVMDGVGRFFSPGPAFGLNVLGIVFWIWIIWMLIFDNPY</sequence>
<evidence type="ECO:0000313" key="3">
    <source>
        <dbReference type="Proteomes" id="UP001560685"/>
    </source>
</evidence>
<dbReference type="Proteomes" id="UP001560685">
    <property type="component" value="Unassembled WGS sequence"/>
</dbReference>
<comment type="caution">
    <text evidence="2">The sequence shown here is derived from an EMBL/GenBank/DDBJ whole genome shotgun (WGS) entry which is preliminary data.</text>
</comment>
<dbReference type="RefSeq" id="WP_369313386.1">
    <property type="nucleotide sequence ID" value="NZ_JBEHZE010000001.1"/>
</dbReference>
<feature type="transmembrane region" description="Helical" evidence="1">
    <location>
        <begin position="47"/>
        <end position="69"/>
    </location>
</feature>
<dbReference type="EMBL" id="JBEHZE010000001">
    <property type="protein sequence ID" value="MEX6633426.1"/>
    <property type="molecule type" value="Genomic_DNA"/>
</dbReference>
<evidence type="ECO:0000256" key="1">
    <source>
        <dbReference type="SAM" id="Phobius"/>
    </source>
</evidence>
<keyword evidence="3" id="KW-1185">Reference proteome</keyword>